<dbReference type="Proteomes" id="UP000316714">
    <property type="component" value="Unassembled WGS sequence"/>
</dbReference>
<dbReference type="AlphaFoldDB" id="A0A5C5V0B3"/>
<comment type="caution">
    <text evidence="2">The sequence shown here is derived from an EMBL/GenBank/DDBJ whole genome shotgun (WGS) entry which is preliminary data.</text>
</comment>
<accession>A0A5C5V0B3</accession>
<gene>
    <name evidence="2" type="ORF">KOR34_45410</name>
</gene>
<name>A0A5C5V0B3_9BACT</name>
<protein>
    <submittedName>
        <fullName evidence="2">Uncharacterized protein</fullName>
    </submittedName>
</protein>
<organism evidence="2 3">
    <name type="scientific">Posidoniimonas corsicana</name>
    <dbReference type="NCBI Taxonomy" id="1938618"/>
    <lineage>
        <taxon>Bacteria</taxon>
        <taxon>Pseudomonadati</taxon>
        <taxon>Planctomycetota</taxon>
        <taxon>Planctomycetia</taxon>
        <taxon>Pirellulales</taxon>
        <taxon>Lacipirellulaceae</taxon>
        <taxon>Posidoniimonas</taxon>
    </lineage>
</organism>
<keyword evidence="3" id="KW-1185">Reference proteome</keyword>
<evidence type="ECO:0000313" key="2">
    <source>
        <dbReference type="EMBL" id="TWT31165.1"/>
    </source>
</evidence>
<evidence type="ECO:0000256" key="1">
    <source>
        <dbReference type="SAM" id="MobiDB-lite"/>
    </source>
</evidence>
<feature type="compositionally biased region" description="Basic and acidic residues" evidence="1">
    <location>
        <begin position="1"/>
        <end position="10"/>
    </location>
</feature>
<feature type="region of interest" description="Disordered" evidence="1">
    <location>
        <begin position="1"/>
        <end position="20"/>
    </location>
</feature>
<sequence>MILQDVDRVDQPTALHTPGITPHLTGDKLVDATALRLYQGTPIGVRSADRQGVWRQCVDIARTLSRKGAKQ</sequence>
<proteinExistence type="predicted"/>
<dbReference type="RefSeq" id="WP_146568352.1">
    <property type="nucleotide sequence ID" value="NZ_SIHJ01000004.1"/>
</dbReference>
<reference evidence="2 3" key="1">
    <citation type="submission" date="2019-02" db="EMBL/GenBank/DDBJ databases">
        <title>Deep-cultivation of Planctomycetes and their phenomic and genomic characterization uncovers novel biology.</title>
        <authorList>
            <person name="Wiegand S."/>
            <person name="Jogler M."/>
            <person name="Boedeker C."/>
            <person name="Pinto D."/>
            <person name="Vollmers J."/>
            <person name="Rivas-Marin E."/>
            <person name="Kohn T."/>
            <person name="Peeters S.H."/>
            <person name="Heuer A."/>
            <person name="Rast P."/>
            <person name="Oberbeckmann S."/>
            <person name="Bunk B."/>
            <person name="Jeske O."/>
            <person name="Meyerdierks A."/>
            <person name="Storesund J.E."/>
            <person name="Kallscheuer N."/>
            <person name="Luecker S."/>
            <person name="Lage O.M."/>
            <person name="Pohl T."/>
            <person name="Merkel B.J."/>
            <person name="Hornburger P."/>
            <person name="Mueller R.-W."/>
            <person name="Bruemmer F."/>
            <person name="Labrenz M."/>
            <person name="Spormann A.M."/>
            <person name="Op Den Camp H."/>
            <person name="Overmann J."/>
            <person name="Amann R."/>
            <person name="Jetten M.S.M."/>
            <person name="Mascher T."/>
            <person name="Medema M.H."/>
            <person name="Devos D.P."/>
            <person name="Kaster A.-K."/>
            <person name="Ovreas L."/>
            <person name="Rohde M."/>
            <person name="Galperin M.Y."/>
            <person name="Jogler C."/>
        </authorList>
    </citation>
    <scope>NUCLEOTIDE SEQUENCE [LARGE SCALE GENOMIC DNA]</scope>
    <source>
        <strain evidence="2 3">KOR34</strain>
    </source>
</reference>
<dbReference type="EMBL" id="SIHJ01000004">
    <property type="protein sequence ID" value="TWT31165.1"/>
    <property type="molecule type" value="Genomic_DNA"/>
</dbReference>
<evidence type="ECO:0000313" key="3">
    <source>
        <dbReference type="Proteomes" id="UP000316714"/>
    </source>
</evidence>